<dbReference type="EnsemblMetazoa" id="CLYHEMT026097.1">
    <property type="protein sequence ID" value="CLYHEMP026097.1"/>
    <property type="gene ID" value="CLYHEMG026097"/>
</dbReference>
<evidence type="ECO:0000256" key="1">
    <source>
        <dbReference type="ARBA" id="ARBA00009728"/>
    </source>
</evidence>
<dbReference type="GO" id="GO:0006406">
    <property type="term" value="P:mRNA export from nucleus"/>
    <property type="evidence" value="ECO:0007669"/>
    <property type="project" value="TreeGrafter"/>
</dbReference>
<evidence type="ECO:0000313" key="6">
    <source>
        <dbReference type="Proteomes" id="UP000594262"/>
    </source>
</evidence>
<dbReference type="GO" id="GO:0000346">
    <property type="term" value="C:transcription export complex"/>
    <property type="evidence" value="ECO:0007669"/>
    <property type="project" value="TreeGrafter"/>
</dbReference>
<dbReference type="PROSITE" id="PS50294">
    <property type="entry name" value="WD_REPEATS_REGION"/>
    <property type="match status" value="1"/>
</dbReference>
<dbReference type="PANTHER" id="PTHR44411">
    <property type="entry name" value="THO COMPLEX SUBUNIT 6 HOMOLOG"/>
    <property type="match status" value="1"/>
</dbReference>
<dbReference type="GO" id="GO:0000347">
    <property type="term" value="C:THO complex"/>
    <property type="evidence" value="ECO:0007669"/>
    <property type="project" value="TreeGrafter"/>
</dbReference>
<dbReference type="PROSITE" id="PS00678">
    <property type="entry name" value="WD_REPEATS_1"/>
    <property type="match status" value="2"/>
</dbReference>
<dbReference type="Gene3D" id="2.130.10.10">
    <property type="entry name" value="YVTN repeat-like/Quinoprotein amine dehydrogenase"/>
    <property type="match status" value="2"/>
</dbReference>
<reference evidence="5" key="1">
    <citation type="submission" date="2021-01" db="UniProtKB">
        <authorList>
            <consortium name="EnsemblMetazoa"/>
        </authorList>
    </citation>
    <scope>IDENTIFICATION</scope>
</reference>
<dbReference type="PANTHER" id="PTHR44411:SF1">
    <property type="entry name" value="THO COMPLEX SUBUNIT 6 HOMOLOG"/>
    <property type="match status" value="1"/>
</dbReference>
<accession>A0A7M5XN22</accession>
<keyword evidence="2 4" id="KW-0853">WD repeat</keyword>
<dbReference type="InterPro" id="IPR036322">
    <property type="entry name" value="WD40_repeat_dom_sf"/>
</dbReference>
<evidence type="ECO:0008006" key="7">
    <source>
        <dbReference type="Google" id="ProtNLM"/>
    </source>
</evidence>
<organism evidence="5 6">
    <name type="scientific">Clytia hemisphaerica</name>
    <dbReference type="NCBI Taxonomy" id="252671"/>
    <lineage>
        <taxon>Eukaryota</taxon>
        <taxon>Metazoa</taxon>
        <taxon>Cnidaria</taxon>
        <taxon>Hydrozoa</taxon>
        <taxon>Hydroidolina</taxon>
        <taxon>Leptothecata</taxon>
        <taxon>Obeliida</taxon>
        <taxon>Clytiidae</taxon>
        <taxon>Clytia</taxon>
    </lineage>
</organism>
<feature type="repeat" description="WD" evidence="4">
    <location>
        <begin position="74"/>
        <end position="106"/>
    </location>
</feature>
<dbReference type="AlphaFoldDB" id="A0A7M5XN22"/>
<feature type="repeat" description="WD" evidence="4">
    <location>
        <begin position="107"/>
        <end position="148"/>
    </location>
</feature>
<dbReference type="InterPro" id="IPR019775">
    <property type="entry name" value="WD40_repeat_CS"/>
</dbReference>
<proteinExistence type="inferred from homology"/>
<dbReference type="GeneID" id="136803168"/>
<protein>
    <recommendedName>
        <fullName evidence="7">THO complex subunit 6</fullName>
    </recommendedName>
</protein>
<dbReference type="OrthoDB" id="273067at2759"/>
<dbReference type="SUPFAM" id="SSF50978">
    <property type="entry name" value="WD40 repeat-like"/>
    <property type="match status" value="1"/>
</dbReference>
<sequence>MNAADNPKFPVNIFQAHNNCIYCMASNDQFLITGGSKQIHGWAWKEVLHHTDPKPKWSLQPSSGTPFDTPETNSITIDKENESIIAGCGDNNVYIWDLSTGENTQTLKGHRDYVHTVSYLQKDRQVISGGEDGLVKFWDLRNADCVEQIEPNKLEQAQRASLGAWVSCLDVSPSEDWMVCGGAAHLSVWHLRSKTSTATLSTTSSCPQVVKFEDDFILSGGTEPAVFKWSINGELRGRFPCTPKSIFSLEVNKTLNRVLAISGTSHQVDISTNFDYKAFSLQFRQS</sequence>
<evidence type="ECO:0000313" key="5">
    <source>
        <dbReference type="EnsemblMetazoa" id="CLYHEMP026097.1"/>
    </source>
</evidence>
<dbReference type="RefSeq" id="XP_066916011.1">
    <property type="nucleotide sequence ID" value="XM_067059910.1"/>
</dbReference>
<evidence type="ECO:0000256" key="3">
    <source>
        <dbReference type="ARBA" id="ARBA00022737"/>
    </source>
</evidence>
<dbReference type="Proteomes" id="UP000594262">
    <property type="component" value="Unplaced"/>
</dbReference>
<keyword evidence="6" id="KW-1185">Reference proteome</keyword>
<evidence type="ECO:0000256" key="2">
    <source>
        <dbReference type="ARBA" id="ARBA00022574"/>
    </source>
</evidence>
<evidence type="ECO:0000256" key="4">
    <source>
        <dbReference type="PROSITE-ProRule" id="PRU00221"/>
    </source>
</evidence>
<name>A0A7M5XN22_9CNID</name>
<keyword evidence="3" id="KW-0677">Repeat</keyword>
<dbReference type="PROSITE" id="PS50082">
    <property type="entry name" value="WD_REPEATS_2"/>
    <property type="match status" value="2"/>
</dbReference>
<dbReference type="InterPro" id="IPR015943">
    <property type="entry name" value="WD40/YVTN_repeat-like_dom_sf"/>
</dbReference>
<dbReference type="SMART" id="SM00320">
    <property type="entry name" value="WD40"/>
    <property type="match status" value="4"/>
</dbReference>
<dbReference type="Pfam" id="PF00400">
    <property type="entry name" value="WD40"/>
    <property type="match status" value="4"/>
</dbReference>
<comment type="similarity">
    <text evidence="1">Belongs to the WD repeat THOC6 family.</text>
</comment>
<dbReference type="InterPro" id="IPR042626">
    <property type="entry name" value="THOC6"/>
</dbReference>
<dbReference type="InterPro" id="IPR001680">
    <property type="entry name" value="WD40_rpt"/>
</dbReference>